<dbReference type="RefSeq" id="WP_210319260.1">
    <property type="nucleotide sequence ID" value="NZ_BMJJ01000004.1"/>
</dbReference>
<proteinExistence type="predicted"/>
<gene>
    <name evidence="1" type="ORF">GCM10011335_20030</name>
</gene>
<protein>
    <recommendedName>
        <fullName evidence="3">Hydroxyneurosporene synthase</fullName>
    </recommendedName>
</protein>
<dbReference type="CDD" id="cd21471">
    <property type="entry name" value="CrtC-like"/>
    <property type="match status" value="1"/>
</dbReference>
<evidence type="ECO:0000313" key="1">
    <source>
        <dbReference type="EMBL" id="GGD17166.1"/>
    </source>
</evidence>
<reference evidence="1" key="2">
    <citation type="submission" date="2020-09" db="EMBL/GenBank/DDBJ databases">
        <authorList>
            <person name="Sun Q."/>
            <person name="Zhou Y."/>
        </authorList>
    </citation>
    <scope>NUCLEOTIDE SEQUENCE</scope>
    <source>
        <strain evidence="1">CGMCC 1.15493</strain>
    </source>
</reference>
<name>A0A916XWI4_9HYPH</name>
<evidence type="ECO:0008006" key="3">
    <source>
        <dbReference type="Google" id="ProtNLM"/>
    </source>
</evidence>
<accession>A0A916XWI4</accession>
<keyword evidence="2" id="KW-1185">Reference proteome</keyword>
<sequence length="187" mass="21043">MFAETHRLDEAGRHRWRPIAPCGRVDVAFDRPGLAWQGGAYVDMNVGAEPLEAGFRRWGWAREDDAGTTRIRYDLVGRSGDRRRLAFEYGCDGRMQAIEPAPMHRLARTGWRVAREAGGAAPPRVLRTLEDTPFYSRSMLGCAGAGAERRAIHETVDLDRFSARWVQMLLPFRMPRWTRGSAGGSGR</sequence>
<dbReference type="SUPFAM" id="SSF159245">
    <property type="entry name" value="AttH-like"/>
    <property type="match status" value="1"/>
</dbReference>
<reference evidence="1" key="1">
    <citation type="journal article" date="2014" name="Int. J. Syst. Evol. Microbiol.">
        <title>Complete genome sequence of Corynebacterium casei LMG S-19264T (=DSM 44701T), isolated from a smear-ripened cheese.</title>
        <authorList>
            <consortium name="US DOE Joint Genome Institute (JGI-PGF)"/>
            <person name="Walter F."/>
            <person name="Albersmeier A."/>
            <person name="Kalinowski J."/>
            <person name="Ruckert C."/>
        </authorList>
    </citation>
    <scope>NUCLEOTIDE SEQUENCE</scope>
    <source>
        <strain evidence="1">CGMCC 1.15493</strain>
    </source>
</reference>
<evidence type="ECO:0000313" key="2">
    <source>
        <dbReference type="Proteomes" id="UP000613160"/>
    </source>
</evidence>
<dbReference type="AlphaFoldDB" id="A0A916XWI4"/>
<organism evidence="1 2">
    <name type="scientific">Aureimonas glaciei</name>
    <dbReference type="NCBI Taxonomy" id="1776957"/>
    <lineage>
        <taxon>Bacteria</taxon>
        <taxon>Pseudomonadati</taxon>
        <taxon>Pseudomonadota</taxon>
        <taxon>Alphaproteobacteria</taxon>
        <taxon>Hyphomicrobiales</taxon>
        <taxon>Aurantimonadaceae</taxon>
        <taxon>Aureimonas</taxon>
    </lineage>
</organism>
<dbReference type="Proteomes" id="UP000613160">
    <property type="component" value="Unassembled WGS sequence"/>
</dbReference>
<dbReference type="EMBL" id="BMJJ01000004">
    <property type="protein sequence ID" value="GGD17166.1"/>
    <property type="molecule type" value="Genomic_DNA"/>
</dbReference>
<comment type="caution">
    <text evidence="1">The sequence shown here is derived from an EMBL/GenBank/DDBJ whole genome shotgun (WGS) entry which is preliminary data.</text>
</comment>